<organism evidence="1 2">
    <name type="scientific">Streptomyces coeruleoprunus</name>
    <dbReference type="NCBI Taxonomy" id="285563"/>
    <lineage>
        <taxon>Bacteria</taxon>
        <taxon>Bacillati</taxon>
        <taxon>Actinomycetota</taxon>
        <taxon>Actinomycetes</taxon>
        <taxon>Kitasatosporales</taxon>
        <taxon>Streptomycetaceae</taxon>
        <taxon>Streptomyces</taxon>
    </lineage>
</organism>
<comment type="caution">
    <text evidence="1">The sequence shown here is derived from an EMBL/GenBank/DDBJ whole genome shotgun (WGS) entry which is preliminary data.</text>
</comment>
<name>A0ABV9XF60_9ACTN</name>
<accession>A0ABV9XF60</accession>
<dbReference type="PROSITE" id="PS51257">
    <property type="entry name" value="PROKAR_LIPOPROTEIN"/>
    <property type="match status" value="1"/>
</dbReference>
<proteinExistence type="predicted"/>
<gene>
    <name evidence="1" type="ORF">ACFPM3_14400</name>
</gene>
<dbReference type="Proteomes" id="UP001595829">
    <property type="component" value="Unassembled WGS sequence"/>
</dbReference>
<protein>
    <recommendedName>
        <fullName evidence="3">Lipoprotein</fullName>
    </recommendedName>
</protein>
<evidence type="ECO:0000313" key="1">
    <source>
        <dbReference type="EMBL" id="MFC5023328.1"/>
    </source>
</evidence>
<reference evidence="2" key="1">
    <citation type="journal article" date="2019" name="Int. J. Syst. Evol. Microbiol.">
        <title>The Global Catalogue of Microorganisms (GCM) 10K type strain sequencing project: providing services to taxonomists for standard genome sequencing and annotation.</title>
        <authorList>
            <consortium name="The Broad Institute Genomics Platform"/>
            <consortium name="The Broad Institute Genome Sequencing Center for Infectious Disease"/>
            <person name="Wu L."/>
            <person name="Ma J."/>
        </authorList>
    </citation>
    <scope>NUCLEOTIDE SEQUENCE [LARGE SCALE GENOMIC DNA]</scope>
    <source>
        <strain evidence="2">CGMCC 4.1648</strain>
    </source>
</reference>
<sequence>MGRTETTRRRALVATGVATAAGLLAGCTGSGGRKPTPHTVTAAERAARTEAGLRRRSAAVSAELLAGYDEVLSAHPTLRSRLAPLREATALHVAALAPAGATPAPPPSPVPSGSAVAQKVPADPAAALGRLAALASRTATAHTTALVTAPPELARLLASVAAAGAVHAYLLTEGSRA</sequence>
<dbReference type="EMBL" id="JBHSJD010000009">
    <property type="protein sequence ID" value="MFC5023328.1"/>
    <property type="molecule type" value="Genomic_DNA"/>
</dbReference>
<dbReference type="InterPro" id="IPR006311">
    <property type="entry name" value="TAT_signal"/>
</dbReference>
<keyword evidence="2" id="KW-1185">Reference proteome</keyword>
<evidence type="ECO:0008006" key="3">
    <source>
        <dbReference type="Google" id="ProtNLM"/>
    </source>
</evidence>
<dbReference type="RefSeq" id="WP_345688473.1">
    <property type="nucleotide sequence ID" value="NZ_BAABIT010000001.1"/>
</dbReference>
<evidence type="ECO:0000313" key="2">
    <source>
        <dbReference type="Proteomes" id="UP001595829"/>
    </source>
</evidence>
<dbReference type="PROSITE" id="PS51318">
    <property type="entry name" value="TAT"/>
    <property type="match status" value="1"/>
</dbReference>